<gene>
    <name evidence="12" type="primary">LOC108050411</name>
    <name evidence="10" type="synonym">108050411</name>
</gene>
<feature type="domain" description="CAAX prenyl protease 1 N-terminal" evidence="9">
    <location>
        <begin position="62"/>
        <end position="244"/>
    </location>
</feature>
<feature type="transmembrane region" description="Helical" evidence="7">
    <location>
        <begin position="129"/>
        <end position="152"/>
    </location>
</feature>
<dbReference type="GO" id="GO:0006508">
    <property type="term" value="P:proteolysis"/>
    <property type="evidence" value="ECO:0007669"/>
    <property type="project" value="UniProtKB-KW"/>
</dbReference>
<sequence>MHVVPLYQDPLHGERLTISGYHIGMKMLPEQMSISDPILLRHLLCLIIIIHNSFHIILCCRQLKLCKKNDAPPAQLEGIMSQEAFEASKDKQLHTSYLELFNLIMDTIYSCLDLYLCTLVYLWKLTVGWYGYADTIWLNVTFMTLFSFYLVIRMLPSLFYEKLVLDPQYKVDPEKTPPLLGLICALAFFLVFLQIGIIPLTAVFMSIEQISVWYFVLIVWLSLVIVFLLFLACVGIFGVPCLGKSLQLKDSDMNDRLRLVLDHFRFPGRVFLVHTFHVGRPTAWVMGIWCCLRLDIHDNLKLNRGMDTNDLTLGQVGAGLNDEQLAAFVAHQLAHWRLWHLRKVLVMINLSLLIYLLLFGLCYKWQTLYQAAGFSKLYPSIVGFWLVYKYLMPVYYTINAWIVFYLIRHFEYAADAYVVRRGYGQPMRAALLKLFADDYEFPYVDHCYLMWHRFRPSILQRILNLKRLEFNTRVSVVSLI</sequence>
<dbReference type="AlphaFoldDB" id="A0A6P4FBR1"/>
<feature type="domain" description="Peptidase M48" evidence="8">
    <location>
        <begin position="321"/>
        <end position="467"/>
    </location>
</feature>
<feature type="transmembrane region" description="Helical" evidence="7">
    <location>
        <begin position="38"/>
        <end position="58"/>
    </location>
</feature>
<evidence type="ECO:0000256" key="1">
    <source>
        <dbReference type="ARBA" id="ARBA00001947"/>
    </source>
</evidence>
<dbReference type="OrthoDB" id="7882191at2759"/>
<keyword evidence="3" id="KW-0479">Metal-binding</keyword>
<evidence type="ECO:0000256" key="5">
    <source>
        <dbReference type="ARBA" id="ARBA00022833"/>
    </source>
</evidence>
<accession>A0A6P4FBR1</accession>
<organism evidence="12">
    <name type="scientific">Drosophila rhopaloa</name>
    <name type="common">Fruit fly</name>
    <dbReference type="NCBI Taxonomy" id="1041015"/>
    <lineage>
        <taxon>Eukaryota</taxon>
        <taxon>Metazoa</taxon>
        <taxon>Ecdysozoa</taxon>
        <taxon>Arthropoda</taxon>
        <taxon>Hexapoda</taxon>
        <taxon>Insecta</taxon>
        <taxon>Pterygota</taxon>
        <taxon>Neoptera</taxon>
        <taxon>Endopterygota</taxon>
        <taxon>Diptera</taxon>
        <taxon>Brachycera</taxon>
        <taxon>Muscomorpha</taxon>
        <taxon>Ephydroidea</taxon>
        <taxon>Drosophilidae</taxon>
        <taxon>Drosophila</taxon>
        <taxon>Sophophora</taxon>
    </lineage>
</organism>
<keyword evidence="7" id="KW-0472">Membrane</keyword>
<proteinExistence type="predicted"/>
<reference evidence="11" key="1">
    <citation type="journal article" date="2021" name="Elife">
        <title>Highly contiguous assemblies of 101 drosophilid genomes.</title>
        <authorList>
            <person name="Kim B.Y."/>
            <person name="Wang J.R."/>
            <person name="Miller D.E."/>
            <person name="Barmina O."/>
            <person name="Delaney E."/>
            <person name="Thompson A."/>
            <person name="Comeault A.A."/>
            <person name="Peede D."/>
            <person name="D'Agostino E.R."/>
            <person name="Pelaez J."/>
            <person name="Aguilar J.M."/>
            <person name="Haji D."/>
            <person name="Matsunaga T."/>
            <person name="Armstrong E.E."/>
            <person name="Zych M."/>
            <person name="Ogawa Y."/>
            <person name="Stamenkovic-Radak M."/>
            <person name="Jelic M."/>
            <person name="Veselinovic M.S."/>
            <person name="Tanaskovic M."/>
            <person name="Eric P."/>
            <person name="Gao J.J."/>
            <person name="Katoh T.K."/>
            <person name="Toda M.J."/>
            <person name="Watabe H."/>
            <person name="Watada M."/>
            <person name="Davis J.S."/>
            <person name="Moyle L.C."/>
            <person name="Manoli G."/>
            <person name="Bertolini E."/>
            <person name="Kostal V."/>
            <person name="Hawley R.S."/>
            <person name="Takahashi A."/>
            <person name="Jones C.D."/>
            <person name="Price D.K."/>
            <person name="Whiteman N."/>
            <person name="Kopp A."/>
            <person name="Matute D.R."/>
            <person name="Petrov D.A."/>
        </authorList>
    </citation>
    <scope>NUCLEOTIDE SEQUENCE [LARGE SCALE GENOMIC DNA]</scope>
</reference>
<dbReference type="InterPro" id="IPR032456">
    <property type="entry name" value="Peptidase_M48_N"/>
</dbReference>
<keyword evidence="11" id="KW-1185">Reference proteome</keyword>
<feature type="transmembrane region" description="Helical" evidence="7">
    <location>
        <begin position="386"/>
        <end position="407"/>
    </location>
</feature>
<dbReference type="GO" id="GO:0004222">
    <property type="term" value="F:metalloendopeptidase activity"/>
    <property type="evidence" value="ECO:0007669"/>
    <property type="project" value="InterPro"/>
</dbReference>
<evidence type="ECO:0000256" key="2">
    <source>
        <dbReference type="ARBA" id="ARBA00022670"/>
    </source>
</evidence>
<keyword evidence="2 12" id="KW-0645">Protease</keyword>
<evidence type="ECO:0000256" key="6">
    <source>
        <dbReference type="ARBA" id="ARBA00023049"/>
    </source>
</evidence>
<evidence type="ECO:0000259" key="8">
    <source>
        <dbReference type="Pfam" id="PF01435"/>
    </source>
</evidence>
<feature type="transmembrane region" description="Helical" evidence="7">
    <location>
        <begin position="100"/>
        <end position="123"/>
    </location>
</feature>
<evidence type="ECO:0000313" key="12">
    <source>
        <dbReference type="RefSeq" id="XP_016987582.1"/>
    </source>
</evidence>
<evidence type="ECO:0000256" key="3">
    <source>
        <dbReference type="ARBA" id="ARBA00022723"/>
    </source>
</evidence>
<dbReference type="Pfam" id="PF16491">
    <property type="entry name" value="Peptidase_M48_N"/>
    <property type="match status" value="1"/>
</dbReference>
<dbReference type="InterPro" id="IPR001915">
    <property type="entry name" value="Peptidase_M48"/>
</dbReference>
<dbReference type="PANTHER" id="PTHR10120">
    <property type="entry name" value="CAAX PRENYL PROTEASE 1"/>
    <property type="match status" value="1"/>
</dbReference>
<reference evidence="12" key="2">
    <citation type="submission" date="2025-04" db="UniProtKB">
        <authorList>
            <consortium name="RefSeq"/>
        </authorList>
    </citation>
    <scope>IDENTIFICATION</scope>
</reference>
<feature type="transmembrane region" description="Helical" evidence="7">
    <location>
        <begin position="179"/>
        <end position="207"/>
    </location>
</feature>
<keyword evidence="7" id="KW-1133">Transmembrane helix</keyword>
<evidence type="ECO:0000256" key="4">
    <source>
        <dbReference type="ARBA" id="ARBA00022801"/>
    </source>
</evidence>
<feature type="transmembrane region" description="Helical" evidence="7">
    <location>
        <begin position="344"/>
        <end position="366"/>
    </location>
</feature>
<keyword evidence="6" id="KW-0482">Metalloprotease</keyword>
<evidence type="ECO:0000259" key="9">
    <source>
        <dbReference type="Pfam" id="PF16491"/>
    </source>
</evidence>
<evidence type="ECO:0000313" key="10">
    <source>
        <dbReference type="EnsemblMetazoa" id="XP_016987582.1"/>
    </source>
</evidence>
<keyword evidence="4" id="KW-0378">Hydrolase</keyword>
<evidence type="ECO:0000256" key="7">
    <source>
        <dbReference type="SAM" id="Phobius"/>
    </source>
</evidence>
<comment type="cofactor">
    <cofactor evidence="1">
        <name>Zn(2+)</name>
        <dbReference type="ChEBI" id="CHEBI:29105"/>
    </cofactor>
</comment>
<dbReference type="GeneID" id="108050411"/>
<evidence type="ECO:0000313" key="11">
    <source>
        <dbReference type="Proteomes" id="UP001652680"/>
    </source>
</evidence>
<dbReference type="Pfam" id="PF01435">
    <property type="entry name" value="Peptidase_M48"/>
    <property type="match status" value="1"/>
</dbReference>
<dbReference type="RefSeq" id="XP_016987582.1">
    <property type="nucleotide sequence ID" value="XM_017132093.1"/>
</dbReference>
<protein>
    <submittedName>
        <fullName evidence="12">CAAX prenyl protease 1 homolog</fullName>
    </submittedName>
</protein>
<dbReference type="GO" id="GO:0046872">
    <property type="term" value="F:metal ion binding"/>
    <property type="evidence" value="ECO:0007669"/>
    <property type="project" value="UniProtKB-KW"/>
</dbReference>
<dbReference type="EnsemblMetazoa" id="XM_017132093.2">
    <property type="protein sequence ID" value="XP_016987582.1"/>
    <property type="gene ID" value="LOC108050411"/>
</dbReference>
<reference evidence="10" key="3">
    <citation type="submission" date="2025-05" db="UniProtKB">
        <authorList>
            <consortium name="EnsemblMetazoa"/>
        </authorList>
    </citation>
    <scope>IDENTIFICATION</scope>
</reference>
<keyword evidence="7" id="KW-0812">Transmembrane</keyword>
<dbReference type="Proteomes" id="UP001652680">
    <property type="component" value="Unassembled WGS sequence"/>
</dbReference>
<name>A0A6P4FBR1_DRORH</name>
<feature type="transmembrane region" description="Helical" evidence="7">
    <location>
        <begin position="213"/>
        <end position="239"/>
    </location>
</feature>
<keyword evidence="5" id="KW-0862">Zinc</keyword>